<reference evidence="1 2" key="1">
    <citation type="journal article" date="2008" name="Genome Biol.">
        <title>The complete genome, comparative and functional analysis of Stenotrophomonas maltophilia reveals an organism heavily shielded by drug resistance determinants.</title>
        <authorList>
            <person name="Crossman L.C."/>
            <person name="Gould V.C."/>
            <person name="Dow J.M."/>
            <person name="Vernikos G.S."/>
            <person name="Okazaki A."/>
            <person name="Sebaihia M."/>
            <person name="Saunders D."/>
            <person name="Arrowsmith C."/>
            <person name="Carver T."/>
            <person name="Peters N."/>
            <person name="Adlem E."/>
            <person name="Kerhornou A."/>
            <person name="Lord A."/>
            <person name="Murphy L."/>
            <person name="Seeger K."/>
            <person name="Squares R."/>
            <person name="Rutter S."/>
            <person name="Quail M.A."/>
            <person name="Rajandream M.A."/>
            <person name="Harris D."/>
            <person name="Churcher C."/>
            <person name="Bentley S.D."/>
            <person name="Parkhill J."/>
            <person name="Thomson N.R."/>
            <person name="Avison M.B."/>
        </authorList>
    </citation>
    <scope>NUCLEOTIDE SEQUENCE [LARGE SCALE GENOMIC DNA]</scope>
    <source>
        <strain evidence="1 2">K279a</strain>
    </source>
</reference>
<dbReference type="PATRIC" id="fig|522373.3.peg.316"/>
<dbReference type="RefSeq" id="WP_012478867.1">
    <property type="nucleotide sequence ID" value="NC_010943.1"/>
</dbReference>
<dbReference type="EnsemblBacteria" id="CAQ43933">
    <property type="protein sequence ID" value="CAQ43933"/>
    <property type="gene ID" value="Smlt0331"/>
</dbReference>
<sequence>MTVSVIVFEPFKNDDKLAGFEHELELRTESHHRFADNVIFAKHEGSTRGLYDALKAAGQMTGLVLIEAKEVQDSSWIVDGQAFDWLNGALPNYKV</sequence>
<evidence type="ECO:0000313" key="2">
    <source>
        <dbReference type="Proteomes" id="UP000008840"/>
    </source>
</evidence>
<keyword evidence="2" id="KW-1185">Reference proteome</keyword>
<organism evidence="1 2">
    <name type="scientific">Stenotrophomonas maltophilia (strain K279a)</name>
    <dbReference type="NCBI Taxonomy" id="522373"/>
    <lineage>
        <taxon>Bacteria</taxon>
        <taxon>Pseudomonadati</taxon>
        <taxon>Pseudomonadota</taxon>
        <taxon>Gammaproteobacteria</taxon>
        <taxon>Lysobacterales</taxon>
        <taxon>Lysobacteraceae</taxon>
        <taxon>Stenotrophomonas</taxon>
        <taxon>Stenotrophomonas maltophilia group</taxon>
    </lineage>
</organism>
<dbReference type="EMBL" id="AM743169">
    <property type="protein sequence ID" value="CAQ43933.1"/>
    <property type="molecule type" value="Genomic_DNA"/>
</dbReference>
<dbReference type="KEGG" id="sml:Smlt0331"/>
<protein>
    <submittedName>
        <fullName evidence="1">Uncharacterized protein</fullName>
    </submittedName>
</protein>
<accession>B2FJ04</accession>
<gene>
    <name evidence="1" type="ordered locus">Smlt0331</name>
</gene>
<dbReference type="Proteomes" id="UP000008840">
    <property type="component" value="Chromosome"/>
</dbReference>
<name>B2FJ04_STRMK</name>
<dbReference type="AlphaFoldDB" id="B2FJ04"/>
<dbReference type="HOGENOM" id="CLU_2371574_0_0_6"/>
<proteinExistence type="predicted"/>
<evidence type="ECO:0000313" key="1">
    <source>
        <dbReference type="EMBL" id="CAQ43933.1"/>
    </source>
</evidence>